<dbReference type="Gene3D" id="4.10.60.10">
    <property type="entry name" value="Zinc finger, CCHC-type"/>
    <property type="match status" value="1"/>
</dbReference>
<dbReference type="GeneID" id="134285622"/>
<keyword evidence="4" id="KW-0540">Nuclease</keyword>
<protein>
    <recommendedName>
        <fullName evidence="1">RNA-directed DNA polymerase</fullName>
        <ecNumber evidence="1">2.7.7.49</ecNumber>
    </recommendedName>
</protein>
<evidence type="ECO:0000259" key="11">
    <source>
        <dbReference type="PROSITE" id="PS50878"/>
    </source>
</evidence>
<dbReference type="CDD" id="cd00303">
    <property type="entry name" value="retropepsin_like"/>
    <property type="match status" value="1"/>
</dbReference>
<dbReference type="InterPro" id="IPR012337">
    <property type="entry name" value="RNaseH-like_sf"/>
</dbReference>
<reference evidence="13" key="2">
    <citation type="submission" date="2025-05" db="UniProtKB">
        <authorList>
            <consortium name="EnsemblMetazoa"/>
        </authorList>
    </citation>
    <scope>IDENTIFICATION</scope>
    <source>
        <strain evidence="13">Foshan</strain>
    </source>
</reference>
<dbReference type="Pfam" id="PF17917">
    <property type="entry name" value="RT_RNaseH"/>
    <property type="match status" value="1"/>
</dbReference>
<dbReference type="Gene3D" id="3.10.20.370">
    <property type="match status" value="1"/>
</dbReference>
<keyword evidence="8" id="KW-0863">Zinc-finger</keyword>
<keyword evidence="8" id="KW-0479">Metal-binding</keyword>
<organism evidence="13 14">
    <name type="scientific">Aedes albopictus</name>
    <name type="common">Asian tiger mosquito</name>
    <name type="synonym">Stegomyia albopicta</name>
    <dbReference type="NCBI Taxonomy" id="7160"/>
    <lineage>
        <taxon>Eukaryota</taxon>
        <taxon>Metazoa</taxon>
        <taxon>Ecdysozoa</taxon>
        <taxon>Arthropoda</taxon>
        <taxon>Hexapoda</taxon>
        <taxon>Insecta</taxon>
        <taxon>Pterygota</taxon>
        <taxon>Neoptera</taxon>
        <taxon>Endopterygota</taxon>
        <taxon>Diptera</taxon>
        <taxon>Nematocera</taxon>
        <taxon>Culicoidea</taxon>
        <taxon>Culicidae</taxon>
        <taxon>Culicinae</taxon>
        <taxon>Aedini</taxon>
        <taxon>Aedes</taxon>
        <taxon>Stegomyia</taxon>
    </lineage>
</organism>
<evidence type="ECO:0000313" key="14">
    <source>
        <dbReference type="Proteomes" id="UP000069940"/>
    </source>
</evidence>
<dbReference type="PROSITE" id="PS50158">
    <property type="entry name" value="ZF_CCHC"/>
    <property type="match status" value="1"/>
</dbReference>
<keyword evidence="6" id="KW-0378">Hydrolase</keyword>
<dbReference type="InterPro" id="IPR041588">
    <property type="entry name" value="Integrase_H2C2"/>
</dbReference>
<keyword evidence="5" id="KW-0255">Endonuclease</keyword>
<dbReference type="PROSITE" id="PS50878">
    <property type="entry name" value="RT_POL"/>
    <property type="match status" value="1"/>
</dbReference>
<evidence type="ECO:0000256" key="1">
    <source>
        <dbReference type="ARBA" id="ARBA00012493"/>
    </source>
</evidence>
<keyword evidence="2" id="KW-0808">Transferase</keyword>
<feature type="domain" description="Reverse transcriptase" evidence="11">
    <location>
        <begin position="514"/>
        <end position="691"/>
    </location>
</feature>
<feature type="region of interest" description="Disordered" evidence="9">
    <location>
        <begin position="1295"/>
        <end position="1381"/>
    </location>
</feature>
<feature type="compositionally biased region" description="Basic and acidic residues" evidence="9">
    <location>
        <begin position="1312"/>
        <end position="1328"/>
    </location>
</feature>
<dbReference type="RefSeq" id="XP_062702742.1">
    <property type="nucleotide sequence ID" value="XM_062846758.1"/>
</dbReference>
<dbReference type="CDD" id="cd01647">
    <property type="entry name" value="RT_LTR"/>
    <property type="match status" value="1"/>
</dbReference>
<feature type="domain" description="Integrase catalytic" evidence="12">
    <location>
        <begin position="1057"/>
        <end position="1211"/>
    </location>
</feature>
<dbReference type="PROSITE" id="PS50994">
    <property type="entry name" value="INTEGRASE"/>
    <property type="match status" value="1"/>
</dbReference>
<dbReference type="InterPro" id="IPR001878">
    <property type="entry name" value="Znf_CCHC"/>
</dbReference>
<name>A0ABM1ZKR0_AEDAL</name>
<accession>A0ABM1ZKR0</accession>
<keyword evidence="3" id="KW-0548">Nucleotidyltransferase</keyword>
<dbReference type="Pfam" id="PF17921">
    <property type="entry name" value="Integrase_H2C2"/>
    <property type="match status" value="1"/>
</dbReference>
<dbReference type="PANTHER" id="PTHR37984">
    <property type="entry name" value="PROTEIN CBG26694"/>
    <property type="match status" value="1"/>
</dbReference>
<evidence type="ECO:0000256" key="6">
    <source>
        <dbReference type="ARBA" id="ARBA00022801"/>
    </source>
</evidence>
<proteinExistence type="predicted"/>
<dbReference type="EnsemblMetazoa" id="AALFPA23_019439.R28583">
    <property type="protein sequence ID" value="AALFPA23_019439.P28583"/>
    <property type="gene ID" value="AALFPA23_019439"/>
</dbReference>
<feature type="domain" description="CCHC-type" evidence="10">
    <location>
        <begin position="294"/>
        <end position="309"/>
    </location>
</feature>
<keyword evidence="8" id="KW-0862">Zinc</keyword>
<dbReference type="SUPFAM" id="SSF53098">
    <property type="entry name" value="Ribonuclease H-like"/>
    <property type="match status" value="1"/>
</dbReference>
<dbReference type="PROSITE" id="PS00141">
    <property type="entry name" value="ASP_PROTEASE"/>
    <property type="match status" value="1"/>
</dbReference>
<dbReference type="InterPro" id="IPR041373">
    <property type="entry name" value="RT_RNaseH"/>
</dbReference>
<evidence type="ECO:0000256" key="4">
    <source>
        <dbReference type="ARBA" id="ARBA00022722"/>
    </source>
</evidence>
<evidence type="ECO:0000259" key="10">
    <source>
        <dbReference type="PROSITE" id="PS50158"/>
    </source>
</evidence>
<evidence type="ECO:0000256" key="7">
    <source>
        <dbReference type="ARBA" id="ARBA00022918"/>
    </source>
</evidence>
<dbReference type="InterPro" id="IPR001584">
    <property type="entry name" value="Integrase_cat-core"/>
</dbReference>
<evidence type="ECO:0000256" key="5">
    <source>
        <dbReference type="ARBA" id="ARBA00022759"/>
    </source>
</evidence>
<dbReference type="CDD" id="cd09274">
    <property type="entry name" value="RNase_HI_RT_Ty3"/>
    <property type="match status" value="1"/>
</dbReference>
<feature type="compositionally biased region" description="Polar residues" evidence="9">
    <location>
        <begin position="1342"/>
        <end position="1356"/>
    </location>
</feature>
<dbReference type="Gene3D" id="3.10.10.10">
    <property type="entry name" value="HIV Type 1 Reverse Transcriptase, subunit A, domain 1"/>
    <property type="match status" value="1"/>
</dbReference>
<dbReference type="Gene3D" id="1.10.340.70">
    <property type="match status" value="1"/>
</dbReference>
<dbReference type="InterPro" id="IPR043128">
    <property type="entry name" value="Rev_trsase/Diguanyl_cyclase"/>
</dbReference>
<evidence type="ECO:0000259" key="12">
    <source>
        <dbReference type="PROSITE" id="PS50994"/>
    </source>
</evidence>
<dbReference type="InterPro" id="IPR036875">
    <property type="entry name" value="Znf_CCHC_sf"/>
</dbReference>
<dbReference type="SUPFAM" id="SSF57756">
    <property type="entry name" value="Retrovirus zinc finger-like domains"/>
    <property type="match status" value="1"/>
</dbReference>
<evidence type="ECO:0000256" key="9">
    <source>
        <dbReference type="SAM" id="MobiDB-lite"/>
    </source>
</evidence>
<dbReference type="EC" id="2.7.7.49" evidence="1"/>
<dbReference type="InterPro" id="IPR036397">
    <property type="entry name" value="RNaseH_sf"/>
</dbReference>
<dbReference type="SMART" id="SM00343">
    <property type="entry name" value="ZnF_C2HC"/>
    <property type="match status" value="2"/>
</dbReference>
<evidence type="ECO:0000256" key="2">
    <source>
        <dbReference type="ARBA" id="ARBA00022679"/>
    </source>
</evidence>
<dbReference type="Gene3D" id="3.30.70.270">
    <property type="match status" value="2"/>
</dbReference>
<dbReference type="Pfam" id="PF00078">
    <property type="entry name" value="RVT_1"/>
    <property type="match status" value="1"/>
</dbReference>
<dbReference type="InterPro" id="IPR050951">
    <property type="entry name" value="Retrovirus_Pol_polyprotein"/>
</dbReference>
<dbReference type="Gene3D" id="3.30.420.10">
    <property type="entry name" value="Ribonuclease H-like superfamily/Ribonuclease H"/>
    <property type="match status" value="1"/>
</dbReference>
<reference evidence="14" key="1">
    <citation type="journal article" date="2015" name="Proc. Natl. Acad. Sci. U.S.A.">
        <title>Genome sequence of the Asian Tiger mosquito, Aedes albopictus, reveals insights into its biology, genetics, and evolution.</title>
        <authorList>
            <person name="Chen X.G."/>
            <person name="Jiang X."/>
            <person name="Gu J."/>
            <person name="Xu M."/>
            <person name="Wu Y."/>
            <person name="Deng Y."/>
            <person name="Zhang C."/>
            <person name="Bonizzoni M."/>
            <person name="Dermauw W."/>
            <person name="Vontas J."/>
            <person name="Armbruster P."/>
            <person name="Huang X."/>
            <person name="Yang Y."/>
            <person name="Zhang H."/>
            <person name="He W."/>
            <person name="Peng H."/>
            <person name="Liu Y."/>
            <person name="Wu K."/>
            <person name="Chen J."/>
            <person name="Lirakis M."/>
            <person name="Topalis P."/>
            <person name="Van Leeuwen T."/>
            <person name="Hall A.B."/>
            <person name="Jiang X."/>
            <person name="Thorpe C."/>
            <person name="Mueller R.L."/>
            <person name="Sun C."/>
            <person name="Waterhouse R.M."/>
            <person name="Yan G."/>
            <person name="Tu Z.J."/>
            <person name="Fang X."/>
            <person name="James A.A."/>
        </authorList>
    </citation>
    <scope>NUCLEOTIDE SEQUENCE [LARGE SCALE GENOMIC DNA]</scope>
    <source>
        <strain evidence="14">Foshan</strain>
    </source>
</reference>
<dbReference type="InterPro" id="IPR043502">
    <property type="entry name" value="DNA/RNA_pol_sf"/>
</dbReference>
<evidence type="ECO:0000256" key="3">
    <source>
        <dbReference type="ARBA" id="ARBA00022695"/>
    </source>
</evidence>
<dbReference type="Proteomes" id="UP000069940">
    <property type="component" value="Unassembled WGS sequence"/>
</dbReference>
<evidence type="ECO:0000313" key="13">
    <source>
        <dbReference type="EnsemblMetazoa" id="AALFPA23_019439.P28583"/>
    </source>
</evidence>
<dbReference type="InterPro" id="IPR000477">
    <property type="entry name" value="RT_dom"/>
</dbReference>
<dbReference type="SUPFAM" id="SSF56672">
    <property type="entry name" value="DNA/RNA polymerases"/>
    <property type="match status" value="1"/>
</dbReference>
<keyword evidence="14" id="KW-1185">Reference proteome</keyword>
<dbReference type="PANTHER" id="PTHR37984:SF11">
    <property type="entry name" value="INTEGRASE CATALYTIC DOMAIN-CONTAINING PROTEIN"/>
    <property type="match status" value="1"/>
</dbReference>
<keyword evidence="7" id="KW-0695">RNA-directed DNA polymerase</keyword>
<sequence length="1381" mass="157742">MDSLRPVRPFDSKVDQSQLALEWSRWKRSLEYYLEASGIVGQRQKRNQLLFLGGSDLQDIFDNLPGVNEVPHVAIDPPFYDIAIEKLDAHFQPTRRRTYERHVFRQISQKVGERFNDFVMRLRTQANRCEFDQDGGSVRDSMIIDQIAEKCLSPALRKKILEKDRPLSEVVAIGKTIEDVEMQCKQLVGAPSVETVNNIRSNQNLIFQKMPQFNQPENWSMLPSKERQFQYSRAQQRSFMPEFRANQKSSSGVRPNQKTFGKRTSFIETRICFSCGRRGHLKGSADCPARDQQCAKCGSKGHFAKWCTKRNFEGPKTEPVAKRIKAVFGEESSRKELLTREEKEDEICYVMGQNVFQFQIGGVGVEMAIDSGAAANLIDLATWNKLRKSGANFTFQKQPDRSFKAYGTEQPLKLVGMFGAVIEAQDNKAEATFYVAENGKQNLLGDETAKILKVLKIGYNVGALQENVGFPKMKGILVEIPIDPSIKPVQLPYRRVPFAMEEKIAKKLEYLMEQDIIERVEEPSPWVSPIVPILKDSGEIRLCVDMRRANNAVLRETHPLPIVEELFAGISGAVKFSKIDVKEAYHQVEISERSRPITTFITKQGLFRYKRLMFGISCAPELFQKVMESVVAGLEGVVVYLDDVLVSGRTQAEHDKRLELLLNRMKEYGILLNEEKCVINVSELEFLGHELSEKGIRPTESRVSAIKSFREPRNVSELRSFLGLITYVGRFIPHLADKTESLRKLLRDGERFVWTDLHKEAFDSIKKAVCESNFLGYFDTKDLCILIADASPTGLGAVLLQQDQNGNNRVISFASKALTPIEQRYFQTEREALALVWAVDKFQLYLLGKRFKLITDCKPLHFLFKERAKPCARIERWVMRLQSYNFEVVYEPGCWNLADALSRLSVSEATDFDVSGEACIYQLVVQDTPIQHTAMSLEEVEAESCKDTTFIAVSESLKSGVWEENAKAFKPFATELCVSGSFLLRGDRLVIPEKLRQRALEIAHESHPGIVVMKRRLRQKVWWPMLDKQVEQFVKQCKACSMVSTLDPPEPMSRTEMPDRPWKDLAADFVGPLPSGHNLLVIIDYFSRFTEVVIMKQITATLTVKALHETFCRFGMPTSLKTDNGPPFVSNELDVFCKEFGIKHVRTTPYWPQANGEVERINRSIGKRLKISQETYGSDWKWDLRMFVLMHNSTPHSTTGVAPSTLMFGRVLKDKLPGLMTRSYNILEEVKDRDRVRKMRDGDYADQRRMAKASDIEAGDTVIVKRIHKENKLSTTFSPEEFIVVDRTGSDVTVKSKESGKELHRNTKHLKKLDARNNTDTTKEKRCPDDDDKEAEVPVNPSIENPETGPESQDQMNFRPRREAKRPAYLEDYQINNFNNS</sequence>
<evidence type="ECO:0000256" key="8">
    <source>
        <dbReference type="PROSITE-ProRule" id="PRU00047"/>
    </source>
</evidence>
<feature type="compositionally biased region" description="Basic and acidic residues" evidence="9">
    <location>
        <begin position="1295"/>
        <end position="1305"/>
    </location>
</feature>
<dbReference type="Pfam" id="PF00665">
    <property type="entry name" value="rve"/>
    <property type="match status" value="1"/>
</dbReference>
<dbReference type="InterPro" id="IPR001969">
    <property type="entry name" value="Aspartic_peptidase_AS"/>
</dbReference>